<dbReference type="InterPro" id="IPR036249">
    <property type="entry name" value="Thioredoxin-like_sf"/>
</dbReference>
<dbReference type="EMBL" id="JABZGR010000002">
    <property type="protein sequence ID" value="MBF0969664.1"/>
    <property type="molecule type" value="Genomic_DNA"/>
</dbReference>
<name>A0A929RXU3_9BACT</name>
<keyword evidence="5" id="KW-0732">Signal</keyword>
<dbReference type="SUPFAM" id="SSF52833">
    <property type="entry name" value="Thioredoxin-like"/>
    <property type="match status" value="1"/>
</dbReference>
<dbReference type="PANTHER" id="PTHR42852">
    <property type="entry name" value="THIOL:DISULFIDE INTERCHANGE PROTEIN DSBE"/>
    <property type="match status" value="1"/>
</dbReference>
<dbReference type="InterPro" id="IPR012336">
    <property type="entry name" value="Thioredoxin-like_fold"/>
</dbReference>
<proteinExistence type="predicted"/>
<keyword evidence="3" id="KW-1015">Disulfide bond</keyword>
<feature type="chain" id="PRO_5037763051" evidence="5">
    <location>
        <begin position="21"/>
        <end position="185"/>
    </location>
</feature>
<dbReference type="Pfam" id="PF13905">
    <property type="entry name" value="Thioredoxin_8"/>
    <property type="match status" value="1"/>
</dbReference>
<keyword evidence="4" id="KW-0676">Redox-active center</keyword>
<organism evidence="7 8">
    <name type="scientific">Alloprevotella tannerae</name>
    <dbReference type="NCBI Taxonomy" id="76122"/>
    <lineage>
        <taxon>Bacteria</taxon>
        <taxon>Pseudomonadati</taxon>
        <taxon>Bacteroidota</taxon>
        <taxon>Bacteroidia</taxon>
        <taxon>Bacteroidales</taxon>
        <taxon>Prevotellaceae</taxon>
        <taxon>Alloprevotella</taxon>
    </lineage>
</organism>
<evidence type="ECO:0000259" key="6">
    <source>
        <dbReference type="PROSITE" id="PS51352"/>
    </source>
</evidence>
<dbReference type="Proteomes" id="UP000704068">
    <property type="component" value="Unassembled WGS sequence"/>
</dbReference>
<dbReference type="CDD" id="cd02966">
    <property type="entry name" value="TlpA_like_family"/>
    <property type="match status" value="1"/>
</dbReference>
<keyword evidence="2" id="KW-0201">Cytochrome c-type biogenesis</keyword>
<evidence type="ECO:0000256" key="5">
    <source>
        <dbReference type="SAM" id="SignalP"/>
    </source>
</evidence>
<protein>
    <submittedName>
        <fullName evidence="7">TlpA family protein disulfide reductase</fullName>
    </submittedName>
</protein>
<comment type="subcellular location">
    <subcellularLocation>
        <location evidence="1">Cell envelope</location>
    </subcellularLocation>
</comment>
<evidence type="ECO:0000313" key="8">
    <source>
        <dbReference type="Proteomes" id="UP000704068"/>
    </source>
</evidence>
<dbReference type="PROSITE" id="PS51352">
    <property type="entry name" value="THIOREDOXIN_2"/>
    <property type="match status" value="1"/>
</dbReference>
<sequence length="185" mass="20215">MKKTMILAAAMLLTATTSCAKNKPAAEPAPAKTEQAQTNAGPYNIKSVDSKLKGMAILDAIKKNYAGKVVLIDFWATWCGPCRMAMKEVDAIKPALQKKGVEFVYVTGETSPKANWDQMIPNIAGDHYRLTDAQWKDLLTLLQVPGIPSYMIVNKDGSKAWDNLNEGGYPGNELLQNELEVALSK</sequence>
<dbReference type="GO" id="GO:0017004">
    <property type="term" value="P:cytochrome complex assembly"/>
    <property type="evidence" value="ECO:0007669"/>
    <property type="project" value="UniProtKB-KW"/>
</dbReference>
<evidence type="ECO:0000256" key="1">
    <source>
        <dbReference type="ARBA" id="ARBA00004196"/>
    </source>
</evidence>
<accession>A0A929RXU3</accession>
<dbReference type="PANTHER" id="PTHR42852:SF6">
    <property type="entry name" value="THIOL:DISULFIDE INTERCHANGE PROTEIN DSBE"/>
    <property type="match status" value="1"/>
</dbReference>
<dbReference type="AlphaFoldDB" id="A0A929RXU3"/>
<evidence type="ECO:0000313" key="7">
    <source>
        <dbReference type="EMBL" id="MBF0969664.1"/>
    </source>
</evidence>
<gene>
    <name evidence="7" type="ORF">HXK21_01280</name>
</gene>
<evidence type="ECO:0000256" key="3">
    <source>
        <dbReference type="ARBA" id="ARBA00023157"/>
    </source>
</evidence>
<reference evidence="7" key="1">
    <citation type="submission" date="2020-04" db="EMBL/GenBank/DDBJ databases">
        <title>Deep metagenomics examines the oral microbiome during advanced dental caries in children, revealing novel taxa and co-occurrences with host molecules.</title>
        <authorList>
            <person name="Baker J.L."/>
            <person name="Morton J.T."/>
            <person name="Dinis M."/>
            <person name="Alvarez R."/>
            <person name="Tran N.C."/>
            <person name="Knight R."/>
            <person name="Edlund A."/>
        </authorList>
    </citation>
    <scope>NUCLEOTIDE SEQUENCE</scope>
    <source>
        <strain evidence="7">JCVI_34_bin.1</strain>
    </source>
</reference>
<dbReference type="PROSITE" id="PS51257">
    <property type="entry name" value="PROKAR_LIPOPROTEIN"/>
    <property type="match status" value="1"/>
</dbReference>
<dbReference type="InterPro" id="IPR013766">
    <property type="entry name" value="Thioredoxin_domain"/>
</dbReference>
<evidence type="ECO:0000256" key="2">
    <source>
        <dbReference type="ARBA" id="ARBA00022748"/>
    </source>
</evidence>
<feature type="domain" description="Thioredoxin" evidence="6">
    <location>
        <begin position="23"/>
        <end position="184"/>
    </location>
</feature>
<dbReference type="InterPro" id="IPR050553">
    <property type="entry name" value="Thioredoxin_ResA/DsbE_sf"/>
</dbReference>
<dbReference type="GO" id="GO:0030313">
    <property type="term" value="C:cell envelope"/>
    <property type="evidence" value="ECO:0007669"/>
    <property type="project" value="UniProtKB-SubCell"/>
</dbReference>
<dbReference type="RefSeq" id="WP_296092767.1">
    <property type="nucleotide sequence ID" value="NZ_CAUOSC010000008.1"/>
</dbReference>
<evidence type="ECO:0000256" key="4">
    <source>
        <dbReference type="ARBA" id="ARBA00023284"/>
    </source>
</evidence>
<comment type="caution">
    <text evidence="7">The sequence shown here is derived from an EMBL/GenBank/DDBJ whole genome shotgun (WGS) entry which is preliminary data.</text>
</comment>
<dbReference type="Gene3D" id="3.40.30.10">
    <property type="entry name" value="Glutaredoxin"/>
    <property type="match status" value="1"/>
</dbReference>
<feature type="signal peptide" evidence="5">
    <location>
        <begin position="1"/>
        <end position="20"/>
    </location>
</feature>